<dbReference type="GO" id="GO:0016485">
    <property type="term" value="P:protein processing"/>
    <property type="evidence" value="ECO:0007669"/>
    <property type="project" value="TreeGrafter"/>
</dbReference>
<dbReference type="InterPro" id="IPR000718">
    <property type="entry name" value="Peptidase_M13"/>
</dbReference>
<evidence type="ECO:0000313" key="3">
    <source>
        <dbReference type="EMBL" id="OAB49028.1"/>
    </source>
</evidence>
<dbReference type="PANTHER" id="PTHR11733">
    <property type="entry name" value="ZINC METALLOPROTEASE FAMILY M13 NEPRILYSIN-RELATED"/>
    <property type="match status" value="1"/>
</dbReference>
<evidence type="ECO:0000313" key="4">
    <source>
        <dbReference type="Proteomes" id="UP000076983"/>
    </source>
</evidence>
<evidence type="ECO:0000256" key="1">
    <source>
        <dbReference type="ARBA" id="ARBA00007357"/>
    </source>
</evidence>
<dbReference type="EMBL" id="LVLH01000026">
    <property type="protein sequence ID" value="OAB49028.1"/>
    <property type="molecule type" value="Genomic_DNA"/>
</dbReference>
<dbReference type="AlphaFoldDB" id="A0A168RIX5"/>
<sequence>MLFNTVLEDYSFSQYGTKIDPEYWSMSASAVDAYYAPNLNQIVFPAGILNEPFYSLKQSSSANYGGIGAVIAHEISHAFDNHGAQFDENGNLNMWWTEEDFAKFNKLGEKMVDLFEGQPTEFGLCNGKLTLSENIADNGGISCALAASQLDADHDSKEFFISWAKIWRIKQREERAKILLSTDPHAPGILRANIQAKNLDEFQNIFGIQPEDKMYLAPDKRVKIW</sequence>
<dbReference type="GO" id="GO:0004222">
    <property type="term" value="F:metalloendopeptidase activity"/>
    <property type="evidence" value="ECO:0007669"/>
    <property type="project" value="InterPro"/>
</dbReference>
<feature type="domain" description="Peptidase M13 C-terminal" evidence="2">
    <location>
        <begin position="33"/>
        <end position="222"/>
    </location>
</feature>
<dbReference type="PANTHER" id="PTHR11733:SF167">
    <property type="entry name" value="FI17812P1-RELATED"/>
    <property type="match status" value="1"/>
</dbReference>
<dbReference type="PRINTS" id="PR00786">
    <property type="entry name" value="NEPRILYSIN"/>
</dbReference>
<reference evidence="3 4" key="1">
    <citation type="submission" date="2016-03" db="EMBL/GenBank/DDBJ databases">
        <title>Genome sequence of Mycoplasma gallinarum strain Mgn_IPT.</title>
        <authorList>
            <person name="Yacoub E."/>
            <person name="Sirand-Pugnet P."/>
            <person name="Barre A."/>
            <person name="Maurier F."/>
            <person name="Blanchard A."/>
            <person name="Ben Abdelmoumen B.M."/>
        </authorList>
    </citation>
    <scope>NUCLEOTIDE SEQUENCE [LARGE SCALE GENOMIC DNA]</scope>
    <source>
        <strain evidence="3 4">Mgn_IPT</strain>
    </source>
</reference>
<name>A0A168RIX5_9BACT</name>
<dbReference type="Proteomes" id="UP000076983">
    <property type="component" value="Unassembled WGS sequence"/>
</dbReference>
<dbReference type="InterPro" id="IPR018497">
    <property type="entry name" value="Peptidase_M13_C"/>
</dbReference>
<proteinExistence type="inferred from homology"/>
<dbReference type="SUPFAM" id="SSF55486">
    <property type="entry name" value="Metalloproteases ('zincins'), catalytic domain"/>
    <property type="match status" value="1"/>
</dbReference>
<comment type="similarity">
    <text evidence="1">Belongs to the peptidase M13 family.</text>
</comment>
<protein>
    <submittedName>
        <fullName evidence="3">Neutral endopeptidase O</fullName>
    </submittedName>
</protein>
<dbReference type="STRING" id="29557.MGALLINA_02210"/>
<gene>
    <name evidence="3" type="primary">pepO</name>
    <name evidence="3" type="ORF">MGALLINA_02210</name>
</gene>
<dbReference type="PROSITE" id="PS51885">
    <property type="entry name" value="NEPRILYSIN"/>
    <property type="match status" value="1"/>
</dbReference>
<dbReference type="CDD" id="cd08662">
    <property type="entry name" value="M13"/>
    <property type="match status" value="1"/>
</dbReference>
<dbReference type="Gene3D" id="3.40.390.10">
    <property type="entry name" value="Collagenase (Catalytic Domain)"/>
    <property type="match status" value="1"/>
</dbReference>
<evidence type="ECO:0000259" key="2">
    <source>
        <dbReference type="Pfam" id="PF01431"/>
    </source>
</evidence>
<organism evidence="3 4">
    <name type="scientific">Mycoplasmopsis gallinarum</name>
    <dbReference type="NCBI Taxonomy" id="29557"/>
    <lineage>
        <taxon>Bacteria</taxon>
        <taxon>Bacillati</taxon>
        <taxon>Mycoplasmatota</taxon>
        <taxon>Mycoplasmoidales</taxon>
        <taxon>Metamycoplasmataceae</taxon>
        <taxon>Mycoplasmopsis</taxon>
    </lineage>
</organism>
<keyword evidence="4" id="KW-1185">Reference proteome</keyword>
<dbReference type="InterPro" id="IPR024079">
    <property type="entry name" value="MetalloPept_cat_dom_sf"/>
</dbReference>
<comment type="caution">
    <text evidence="3">The sequence shown here is derived from an EMBL/GenBank/DDBJ whole genome shotgun (WGS) entry which is preliminary data.</text>
</comment>
<dbReference type="GO" id="GO:0005886">
    <property type="term" value="C:plasma membrane"/>
    <property type="evidence" value="ECO:0007669"/>
    <property type="project" value="TreeGrafter"/>
</dbReference>
<dbReference type="Pfam" id="PF01431">
    <property type="entry name" value="Peptidase_M13"/>
    <property type="match status" value="1"/>
</dbReference>
<accession>A0A168RIX5</accession>
<dbReference type="PATRIC" id="fig|29557.3.peg.207"/>